<proteinExistence type="predicted"/>
<protein>
    <submittedName>
        <fullName evidence="1">Uncharacterized protein</fullName>
    </submittedName>
</protein>
<evidence type="ECO:0000313" key="1">
    <source>
        <dbReference type="EMBL" id="CDW50264.1"/>
    </source>
</evidence>
<name>A0A0K2VIJ1_LEPSM</name>
<reference evidence="1" key="1">
    <citation type="submission" date="2014-05" db="EMBL/GenBank/DDBJ databases">
        <authorList>
            <person name="Chronopoulou M."/>
        </authorList>
    </citation>
    <scope>NUCLEOTIDE SEQUENCE</scope>
    <source>
        <tissue evidence="1">Whole organism</tissue>
    </source>
</reference>
<dbReference type="EMBL" id="HACA01032903">
    <property type="protein sequence ID" value="CDW50264.1"/>
    <property type="molecule type" value="Transcribed_RNA"/>
</dbReference>
<dbReference type="AlphaFoldDB" id="A0A0K2VIJ1"/>
<accession>A0A0K2VIJ1</accession>
<organism evidence="1">
    <name type="scientific">Lepeophtheirus salmonis</name>
    <name type="common">Salmon louse</name>
    <name type="synonym">Caligus salmonis</name>
    <dbReference type="NCBI Taxonomy" id="72036"/>
    <lineage>
        <taxon>Eukaryota</taxon>
        <taxon>Metazoa</taxon>
        <taxon>Ecdysozoa</taxon>
        <taxon>Arthropoda</taxon>
        <taxon>Crustacea</taxon>
        <taxon>Multicrustacea</taxon>
        <taxon>Hexanauplia</taxon>
        <taxon>Copepoda</taxon>
        <taxon>Siphonostomatoida</taxon>
        <taxon>Caligidae</taxon>
        <taxon>Lepeophtheirus</taxon>
    </lineage>
</organism>
<sequence>MEGILLLLSYIFVVNFYRCIPALRN</sequence>